<dbReference type="InterPro" id="IPR038673">
    <property type="entry name" value="OprB_sf"/>
</dbReference>
<accession>A0ABS8X518</accession>
<evidence type="ECO:0000256" key="1">
    <source>
        <dbReference type="ARBA" id="ARBA00008769"/>
    </source>
</evidence>
<dbReference type="Proteomes" id="UP001320170">
    <property type="component" value="Unassembled WGS sequence"/>
</dbReference>
<evidence type="ECO:0000256" key="2">
    <source>
        <dbReference type="RuleBase" id="RU363072"/>
    </source>
</evidence>
<dbReference type="InterPro" id="IPR007049">
    <property type="entry name" value="Carb-sel_porin_OprB"/>
</dbReference>
<gene>
    <name evidence="3" type="ORF">LXO92_11870</name>
</gene>
<comment type="caution">
    <text evidence="3">The sequence shown here is derived from an EMBL/GenBank/DDBJ whole genome shotgun (WGS) entry which is preliminary data.</text>
</comment>
<evidence type="ECO:0000313" key="3">
    <source>
        <dbReference type="EMBL" id="MCE3533077.1"/>
    </source>
</evidence>
<dbReference type="PANTHER" id="PTHR37944">
    <property type="entry name" value="PORIN B"/>
    <property type="match status" value="1"/>
</dbReference>
<dbReference type="EMBL" id="JAJTND010000004">
    <property type="protein sequence ID" value="MCE3533077.1"/>
    <property type="molecule type" value="Genomic_DNA"/>
</dbReference>
<dbReference type="PANTHER" id="PTHR37944:SF1">
    <property type="entry name" value="PORIN B"/>
    <property type="match status" value="1"/>
</dbReference>
<dbReference type="Pfam" id="PF04966">
    <property type="entry name" value="OprB"/>
    <property type="match status" value="1"/>
</dbReference>
<name>A0ABS8X518_9GAMM</name>
<protein>
    <submittedName>
        <fullName evidence="3">Carbohydrate porin</fullName>
    </submittedName>
</protein>
<comment type="similarity">
    <text evidence="1 2">Belongs to the OprB family.</text>
</comment>
<reference evidence="3 4" key="1">
    <citation type="journal article" date="2024" name="Pathogens">
        <title>Characterization of a Novel Species of Legionella Isolated from a Healthcare Facility: Legionella resiliens sp. nov.</title>
        <authorList>
            <person name="Cristino S."/>
            <person name="Pascale M.R."/>
            <person name="Marino F."/>
            <person name="Derelitto C."/>
            <person name="Salaris S."/>
            <person name="Orsini M."/>
            <person name="Squarzoni S."/>
            <person name="Grottola A."/>
            <person name="Girolamini L."/>
        </authorList>
    </citation>
    <scope>NUCLEOTIDE SEQUENCE [LARGE SCALE GENOMIC DNA]</scope>
    <source>
        <strain evidence="3 4">8cVS16</strain>
    </source>
</reference>
<proteinExistence type="inferred from homology"/>
<organism evidence="3 4">
    <name type="scientific">Legionella resiliens</name>
    <dbReference type="NCBI Taxonomy" id="2905958"/>
    <lineage>
        <taxon>Bacteria</taxon>
        <taxon>Pseudomonadati</taxon>
        <taxon>Pseudomonadota</taxon>
        <taxon>Gammaproteobacteria</taxon>
        <taxon>Legionellales</taxon>
        <taxon>Legionellaceae</taxon>
        <taxon>Legionella</taxon>
    </lineage>
</organism>
<dbReference type="InterPro" id="IPR052932">
    <property type="entry name" value="OprB_Porin"/>
</dbReference>
<sequence length="469" mass="51513">MRKVYGERCKEKHVHVYAFKRKNMIKLLFFTLLILLDSIYTIANSKASQSVPIESTITISNPKTLASNSSISSNPAAVNVTTGSGVIQRYLEEKLGIQNNHGIMFQGAWIGDTNELFSGGISDADRVTSNSVLLLDLTVDTEQFNGWNGGLFSAQFLQQNAQNTNAQAGIIQGYNSLPDVYPFNRSELYALWYRQALFDKKMFVRIGKTITTLDFNNVIKPASLSSHAPNIPAVTSLIYTPIFINPSVDGVMPGYTNTAYGITMTLAPITQWYISYGIYDGNLASGKQTGLSGPTFNGNYFQVGETGGAWVVGKNHRPGTAGIGVWHQTGLIRQHDLTEKGATGAYLFGSQRLWYRHPGYDISGISAFYQYSINNSSVLPMKQSIGAGLTVFGLIANREGDSLGTGFSLAWLNHRITNRSSELMYQIYYQAKIMNNIYLEPALSYIPTPGQDTHLPPAFAGTLRAIVLA</sequence>
<dbReference type="Gene3D" id="2.40.160.180">
    <property type="entry name" value="Carbohydrate-selective porin OprB"/>
    <property type="match status" value="1"/>
</dbReference>
<evidence type="ECO:0000313" key="4">
    <source>
        <dbReference type="Proteomes" id="UP001320170"/>
    </source>
</evidence>
<keyword evidence="4" id="KW-1185">Reference proteome</keyword>